<comment type="similarity">
    <text evidence="1">Belongs to the peptidase M43B family.</text>
</comment>
<evidence type="ECO:0000313" key="12">
    <source>
        <dbReference type="Proteomes" id="UP001596161"/>
    </source>
</evidence>
<dbReference type="Pfam" id="PF18962">
    <property type="entry name" value="Por_Secre_tail"/>
    <property type="match status" value="1"/>
</dbReference>
<dbReference type="PANTHER" id="PTHR47466">
    <property type="match status" value="1"/>
</dbReference>
<dbReference type="GO" id="GO:0008237">
    <property type="term" value="F:metallopeptidase activity"/>
    <property type="evidence" value="ECO:0007669"/>
    <property type="project" value="UniProtKB-KW"/>
</dbReference>
<reference evidence="12" key="1">
    <citation type="journal article" date="2019" name="Int. J. Syst. Evol. Microbiol.">
        <title>The Global Catalogue of Microorganisms (GCM) 10K type strain sequencing project: providing services to taxonomists for standard genome sequencing and annotation.</title>
        <authorList>
            <consortium name="The Broad Institute Genomics Platform"/>
            <consortium name="The Broad Institute Genome Sequencing Center for Infectious Disease"/>
            <person name="Wu L."/>
            <person name="Ma J."/>
        </authorList>
    </citation>
    <scope>NUCLEOTIDE SEQUENCE [LARGE SCALE GENOMIC DNA]</scope>
    <source>
        <strain evidence="12">KACC 12602</strain>
    </source>
</reference>
<gene>
    <name evidence="11" type="ORF">ACFPIB_13795</name>
</gene>
<keyword evidence="4 9" id="KW-0732">Signal</keyword>
<evidence type="ECO:0000256" key="5">
    <source>
        <dbReference type="ARBA" id="ARBA00022801"/>
    </source>
</evidence>
<dbReference type="SUPFAM" id="SSF55486">
    <property type="entry name" value="Metalloproteases ('zincins'), catalytic domain"/>
    <property type="match status" value="1"/>
</dbReference>
<dbReference type="InterPro" id="IPR026444">
    <property type="entry name" value="Secre_tail"/>
</dbReference>
<evidence type="ECO:0000313" key="11">
    <source>
        <dbReference type="EMBL" id="MFC5271686.1"/>
    </source>
</evidence>
<dbReference type="CDD" id="cd04275">
    <property type="entry name" value="ZnMc_pappalysin_like"/>
    <property type="match status" value="1"/>
</dbReference>
<dbReference type="InterPro" id="IPR036116">
    <property type="entry name" value="FN3_sf"/>
</dbReference>
<feature type="domain" description="Fibronectin type-III" evidence="10">
    <location>
        <begin position="341"/>
        <end position="426"/>
    </location>
</feature>
<dbReference type="Pfam" id="PF05572">
    <property type="entry name" value="Peptidase_M43"/>
    <property type="match status" value="1"/>
</dbReference>
<evidence type="ECO:0000256" key="3">
    <source>
        <dbReference type="ARBA" id="ARBA00022723"/>
    </source>
</evidence>
<dbReference type="SMART" id="SM00060">
    <property type="entry name" value="FN3"/>
    <property type="match status" value="1"/>
</dbReference>
<evidence type="ECO:0000256" key="4">
    <source>
        <dbReference type="ARBA" id="ARBA00022729"/>
    </source>
</evidence>
<evidence type="ECO:0000256" key="7">
    <source>
        <dbReference type="ARBA" id="ARBA00023049"/>
    </source>
</evidence>
<keyword evidence="5" id="KW-0378">Hydrolase</keyword>
<name>A0ABW0EFE5_9BACT</name>
<keyword evidence="8" id="KW-1015">Disulfide bond</keyword>
<evidence type="ECO:0000256" key="8">
    <source>
        <dbReference type="ARBA" id="ARBA00023157"/>
    </source>
</evidence>
<keyword evidence="6" id="KW-0862">Zinc</keyword>
<dbReference type="SUPFAM" id="SSF49265">
    <property type="entry name" value="Fibronectin type III"/>
    <property type="match status" value="1"/>
</dbReference>
<evidence type="ECO:0000256" key="9">
    <source>
        <dbReference type="SAM" id="SignalP"/>
    </source>
</evidence>
<dbReference type="Gene3D" id="2.60.40.10">
    <property type="entry name" value="Immunoglobulins"/>
    <property type="match status" value="1"/>
</dbReference>
<comment type="caution">
    <text evidence="11">The sequence shown here is derived from an EMBL/GenBank/DDBJ whole genome shotgun (WGS) entry which is preliminary data.</text>
</comment>
<dbReference type="RefSeq" id="WP_378018046.1">
    <property type="nucleotide sequence ID" value="NZ_JBHSKT010000008.1"/>
</dbReference>
<dbReference type="EMBL" id="JBHSKT010000008">
    <property type="protein sequence ID" value="MFC5271686.1"/>
    <property type="molecule type" value="Genomic_DNA"/>
</dbReference>
<dbReference type="Proteomes" id="UP001596161">
    <property type="component" value="Unassembled WGS sequence"/>
</dbReference>
<evidence type="ECO:0000256" key="6">
    <source>
        <dbReference type="ARBA" id="ARBA00022833"/>
    </source>
</evidence>
<dbReference type="InterPro" id="IPR024079">
    <property type="entry name" value="MetalloPept_cat_dom_sf"/>
</dbReference>
<dbReference type="Gene3D" id="2.60.40.4070">
    <property type="match status" value="1"/>
</dbReference>
<evidence type="ECO:0000256" key="2">
    <source>
        <dbReference type="ARBA" id="ARBA00022670"/>
    </source>
</evidence>
<dbReference type="CDD" id="cd00063">
    <property type="entry name" value="FN3"/>
    <property type="match status" value="1"/>
</dbReference>
<keyword evidence="2" id="KW-0645">Protease</keyword>
<keyword evidence="12" id="KW-1185">Reference proteome</keyword>
<sequence>MKRKFYHFLLGCAMLTAGGNSYAQAPQTRNCSTMDLYQNQVQADPDFLIRRNAIEAFTQKRINSGKVNQRTGVITIPVVVHVVYNTSAQNISDAQIQSQINILNQDFRKLNTDVSKIPAAFAGLAADAQVEFCLAKRDPNGNATTGITRTQTTRTSFSDAGDYIKYNSTGGKDAWDRNQYLNLWVGNLSGGLLGYAQFPGGPAATDGVVCTYTGFGNTGTASAPFNKGRTATHEVGHWLNLYHIWGDDNGACTGSDQVSDTPNQGNSNGGCPTFPKISCSNTPNGDMFMNYMDYTDDACMYMFTAGQKARMDAILDAGGARASLATSQGCVAPGGGTACNVPTGLTVSNLTSTAVTLNWASSGATSYNVRIKAISSSTWSNFTASTNSLGLTGLTASTTYEYQVASVCSGTTSAFSASYNFTAPTGGSGGGSTITVGTGSTGITQAPYGTYYMDQRVQYIITKAELTAAGYTSGSSLSSLAFYVSTAQSQVMNGYTIKLAHTTSSAFGSTSYLTGTNTTTVYSANYTTSANSWNTHAFSTPFVYNGTGNILVDICFNNSSYTQNSTVLGTNLGSYRALYKQQDVSSGGICTTTTGTRSYNRPNMKLTFGSGSRTQEITLGDAVASLSIFPNPVQSEMSLQYTLTDAKENVQVEIYNVVGKLVYTHKIGNKTKGEHVFAMPLQTGEMANLVNGMYICRLVNAGDMPQIRFVIAK</sequence>
<dbReference type="Pfam" id="PF00041">
    <property type="entry name" value="fn3"/>
    <property type="match status" value="1"/>
</dbReference>
<dbReference type="PROSITE" id="PS50853">
    <property type="entry name" value="FN3"/>
    <property type="match status" value="1"/>
</dbReference>
<proteinExistence type="inferred from homology"/>
<keyword evidence="3" id="KW-0479">Metal-binding</keyword>
<evidence type="ECO:0000256" key="1">
    <source>
        <dbReference type="ARBA" id="ARBA00008721"/>
    </source>
</evidence>
<evidence type="ECO:0000259" key="10">
    <source>
        <dbReference type="PROSITE" id="PS50853"/>
    </source>
</evidence>
<feature type="signal peptide" evidence="9">
    <location>
        <begin position="1"/>
        <end position="23"/>
    </location>
</feature>
<dbReference type="InterPro" id="IPR008754">
    <property type="entry name" value="Peptidase_M43"/>
</dbReference>
<accession>A0ABW0EFE5</accession>
<dbReference type="Gene3D" id="3.40.390.10">
    <property type="entry name" value="Collagenase (Catalytic Domain)"/>
    <property type="match status" value="1"/>
</dbReference>
<organism evidence="11 12">
    <name type="scientific">Adhaeribacter terreus</name>
    <dbReference type="NCBI Taxonomy" id="529703"/>
    <lineage>
        <taxon>Bacteria</taxon>
        <taxon>Pseudomonadati</taxon>
        <taxon>Bacteroidota</taxon>
        <taxon>Cytophagia</taxon>
        <taxon>Cytophagales</taxon>
        <taxon>Hymenobacteraceae</taxon>
        <taxon>Adhaeribacter</taxon>
    </lineage>
</organism>
<feature type="chain" id="PRO_5046753079" evidence="9">
    <location>
        <begin position="24"/>
        <end position="713"/>
    </location>
</feature>
<keyword evidence="7 11" id="KW-0482">Metalloprotease</keyword>
<dbReference type="PANTHER" id="PTHR47466:SF1">
    <property type="entry name" value="METALLOPROTEASE MEP1 (AFU_ORTHOLOGUE AFUA_1G07730)-RELATED"/>
    <property type="match status" value="1"/>
</dbReference>
<protein>
    <submittedName>
        <fullName evidence="11">M43 family zinc metalloprotease</fullName>
    </submittedName>
</protein>
<dbReference type="InterPro" id="IPR013783">
    <property type="entry name" value="Ig-like_fold"/>
</dbReference>
<dbReference type="NCBIfam" id="TIGR04183">
    <property type="entry name" value="Por_Secre_tail"/>
    <property type="match status" value="1"/>
</dbReference>
<dbReference type="InterPro" id="IPR003961">
    <property type="entry name" value="FN3_dom"/>
</dbReference>